<keyword evidence="3 11" id="KW-0732">Signal</keyword>
<sequence length="556" mass="60456">MGYYPIIAVGLLVLNVCSSVSVGLGERTGTAPGVGHYTVKNKRGEPCFLADLAATFKIRYVKTDNTTATADYVLPSNCSVAYESTCPTRLEGENQAVLLLHVPWDWDFGLYLRFARETPFMKHFWLAEAVVYYSQVPSLFPDAKFPNHFFSPFRNNLHEMETRSGIFRRRSFLCESGFTIANLTFPYFEEAPGVHPTADLIFDYIHVQPFDVSDDKFAKAERCPEDHHKSTPPPMTTTPAVTSEMPLSNASTISPASNASTIVPISNATTIFPTSMIPLSNASTLPTVPSNITVGPASTLGPPPNGSFTIQPASSVAPDNLTTPASTTVPFTSAAPPTVPPEPLQGRFHVKNATGDVCLLAYMALQFDITYVKQGNRHGMGVFNVPTDAATSGFCGKTSSNMTLSFYGGTFDLTLSFNTEGREKGFHLSSVDLHYVEVPGIFPKTETPNAKRSASNKTLDIFRASSGKSYRCSEDRDYVLTENVTLHARQVHVQAFGVSKGQFSTAEDCGKDQSNNELVAIVTGGSLTGVVIIAIVTYFICTRGRRTTRDGYTAIN</sequence>
<evidence type="ECO:0000256" key="8">
    <source>
        <dbReference type="PROSITE-ProRule" id="PRU00740"/>
    </source>
</evidence>
<dbReference type="FunFam" id="2.40.160.110:FF:000008">
    <property type="entry name" value="Uncharacterized protein"/>
    <property type="match status" value="1"/>
</dbReference>
<keyword evidence="6 8" id="KW-0472">Membrane</keyword>
<feature type="signal peptide" evidence="11">
    <location>
        <begin position="1"/>
        <end position="19"/>
    </location>
</feature>
<dbReference type="GeneID" id="118432498"/>
<evidence type="ECO:0000256" key="4">
    <source>
        <dbReference type="ARBA" id="ARBA00022753"/>
    </source>
</evidence>
<dbReference type="PRINTS" id="PR00336">
    <property type="entry name" value="LYSASSOCTDMP"/>
</dbReference>
<evidence type="ECO:0000256" key="5">
    <source>
        <dbReference type="ARBA" id="ARBA00022989"/>
    </source>
</evidence>
<dbReference type="Proteomes" id="UP000001554">
    <property type="component" value="Chromosome 15"/>
</dbReference>
<dbReference type="OrthoDB" id="10037042at2759"/>
<keyword evidence="13" id="KW-1185">Reference proteome</keyword>
<dbReference type="PROSITE" id="PS51407">
    <property type="entry name" value="LAMP_3"/>
    <property type="match status" value="1"/>
</dbReference>
<comment type="similarity">
    <text evidence="8">Belongs to the LAMP family.</text>
</comment>
<keyword evidence="8" id="KW-0458">Lysosome</keyword>
<accession>A0A9J7MFS7</accession>
<keyword evidence="2 8" id="KW-0812">Transmembrane</keyword>
<feature type="disulfide bond" evidence="8">
    <location>
        <begin position="472"/>
        <end position="509"/>
    </location>
</feature>
<feature type="chain" id="PRO_5039888466" evidence="11">
    <location>
        <begin position="20"/>
        <end position="556"/>
    </location>
</feature>
<feature type="transmembrane region" description="Helical" evidence="10">
    <location>
        <begin position="518"/>
        <end position="541"/>
    </location>
</feature>
<dbReference type="RefSeq" id="XP_035699976.1">
    <property type="nucleotide sequence ID" value="XM_035844083.1"/>
</dbReference>
<keyword evidence="8" id="KW-1015">Disulfide bond</keyword>
<feature type="region of interest" description="Disordered" evidence="9">
    <location>
        <begin position="323"/>
        <end position="343"/>
    </location>
</feature>
<protein>
    <submittedName>
        <fullName evidence="14">Lysosome-associated membrane glycoprotein 3-like</fullName>
    </submittedName>
</protein>
<keyword evidence="4" id="KW-0967">Endosome</keyword>
<evidence type="ECO:0000259" key="12">
    <source>
        <dbReference type="Pfam" id="PF01299"/>
    </source>
</evidence>
<dbReference type="AlphaFoldDB" id="A0A9J7MFS7"/>
<dbReference type="OMA" id="SYRCSED"/>
<reference evidence="14" key="2">
    <citation type="submission" date="2025-08" db="UniProtKB">
        <authorList>
            <consortium name="RefSeq"/>
        </authorList>
    </citation>
    <scope>IDENTIFICATION</scope>
    <source>
        <strain evidence="14">S238N-H82</strain>
        <tissue evidence="14">Testes</tissue>
    </source>
</reference>
<dbReference type="PANTHER" id="PTHR11506:SF41">
    <property type="entry name" value="LYSOSOME-ASSOCIATED MEMBRANE GLYCOPROTEIN 1-LIKE"/>
    <property type="match status" value="1"/>
</dbReference>
<dbReference type="GO" id="GO:0072594">
    <property type="term" value="P:establishment of protein localization to organelle"/>
    <property type="evidence" value="ECO:0000318"/>
    <property type="project" value="GO_Central"/>
</dbReference>
<feature type="domain" description="Lysosome-associated membrane glycoprotein 2-like luminal" evidence="12">
    <location>
        <begin position="345"/>
        <end position="498"/>
    </location>
</feature>
<evidence type="ECO:0000256" key="1">
    <source>
        <dbReference type="ARBA" id="ARBA00004530"/>
    </source>
</evidence>
<dbReference type="GO" id="GO:0005765">
    <property type="term" value="C:lysosomal membrane"/>
    <property type="evidence" value="ECO:0000318"/>
    <property type="project" value="GO_Central"/>
</dbReference>
<dbReference type="Gene3D" id="2.40.160.110">
    <property type="match status" value="2"/>
</dbReference>
<evidence type="ECO:0000256" key="2">
    <source>
        <dbReference type="ARBA" id="ARBA00022692"/>
    </source>
</evidence>
<evidence type="ECO:0000256" key="3">
    <source>
        <dbReference type="ARBA" id="ARBA00022729"/>
    </source>
</evidence>
<reference evidence="13" key="1">
    <citation type="journal article" date="2020" name="Nat. Ecol. Evol.">
        <title>Deeply conserved synteny resolves early events in vertebrate evolution.</title>
        <authorList>
            <person name="Simakov O."/>
            <person name="Marletaz F."/>
            <person name="Yue J.X."/>
            <person name="O'Connell B."/>
            <person name="Jenkins J."/>
            <person name="Brandt A."/>
            <person name="Calef R."/>
            <person name="Tung C.H."/>
            <person name="Huang T.K."/>
            <person name="Schmutz J."/>
            <person name="Satoh N."/>
            <person name="Yu J.K."/>
            <person name="Putnam N.H."/>
            <person name="Green R.E."/>
            <person name="Rokhsar D.S."/>
        </authorList>
    </citation>
    <scope>NUCLEOTIDE SEQUENCE [LARGE SCALE GENOMIC DNA]</scope>
    <source>
        <strain evidence="13">S238N-H82</strain>
    </source>
</reference>
<dbReference type="InterPro" id="IPR002000">
    <property type="entry name" value="Lysosome-assoc_membr_glycop"/>
</dbReference>
<dbReference type="Pfam" id="PF01299">
    <property type="entry name" value="Lamp2-like_luminal"/>
    <property type="match status" value="1"/>
</dbReference>
<keyword evidence="7" id="KW-0325">Glycoprotein</keyword>
<evidence type="ECO:0000256" key="6">
    <source>
        <dbReference type="ARBA" id="ARBA00023136"/>
    </source>
</evidence>
<evidence type="ECO:0000256" key="9">
    <source>
        <dbReference type="SAM" id="MobiDB-lite"/>
    </source>
</evidence>
<evidence type="ECO:0000256" key="7">
    <source>
        <dbReference type="ARBA" id="ARBA00023180"/>
    </source>
</evidence>
<evidence type="ECO:0000256" key="11">
    <source>
        <dbReference type="SAM" id="SignalP"/>
    </source>
</evidence>
<evidence type="ECO:0000313" key="14">
    <source>
        <dbReference type="RefSeq" id="XP_035699976.1"/>
    </source>
</evidence>
<dbReference type="GO" id="GO:0031902">
    <property type="term" value="C:late endosome membrane"/>
    <property type="evidence" value="ECO:0000318"/>
    <property type="project" value="GO_Central"/>
</dbReference>
<gene>
    <name evidence="14" type="primary">LOC118432498</name>
</gene>
<dbReference type="GO" id="GO:0005886">
    <property type="term" value="C:plasma membrane"/>
    <property type="evidence" value="ECO:0000318"/>
    <property type="project" value="GO_Central"/>
</dbReference>
<organism evidence="13 14">
    <name type="scientific">Branchiostoma floridae</name>
    <name type="common">Florida lancelet</name>
    <name type="synonym">Amphioxus</name>
    <dbReference type="NCBI Taxonomy" id="7739"/>
    <lineage>
        <taxon>Eukaryota</taxon>
        <taxon>Metazoa</taxon>
        <taxon>Chordata</taxon>
        <taxon>Cephalochordata</taxon>
        <taxon>Leptocardii</taxon>
        <taxon>Amphioxiformes</taxon>
        <taxon>Branchiostomatidae</taxon>
        <taxon>Branchiostoma</taxon>
    </lineage>
</organism>
<evidence type="ECO:0000256" key="10">
    <source>
        <dbReference type="SAM" id="Phobius"/>
    </source>
</evidence>
<dbReference type="PANTHER" id="PTHR11506">
    <property type="entry name" value="LYSOSOME-ASSOCIATED MEMBRANE GLYCOPROTEIN"/>
    <property type="match status" value="1"/>
</dbReference>
<comment type="caution">
    <text evidence="8">Lacks conserved residue(s) required for the propagation of feature annotation.</text>
</comment>
<dbReference type="InterPro" id="IPR048528">
    <property type="entry name" value="Lamp2-like_luminal"/>
</dbReference>
<proteinExistence type="inferred from homology"/>
<name>A0A9J7MFS7_BRAFL</name>
<comment type="subcellular location">
    <subcellularLocation>
        <location evidence="1">Endosome membrane</location>
        <topology evidence="1">Single-pass type I membrane protein</topology>
    </subcellularLocation>
    <subcellularLocation>
        <location evidence="8">Lysosome membrane</location>
        <topology evidence="8">Single-pass type I membrane protein</topology>
    </subcellularLocation>
</comment>
<dbReference type="KEGG" id="bfo:118432498"/>
<evidence type="ECO:0000313" key="13">
    <source>
        <dbReference type="Proteomes" id="UP000001554"/>
    </source>
</evidence>
<keyword evidence="5 10" id="KW-1133">Transmembrane helix</keyword>